<name>A0AAV4C852_9GAST</name>
<protein>
    <submittedName>
        <fullName evidence="1">Uncharacterized protein</fullName>
    </submittedName>
</protein>
<dbReference type="AlphaFoldDB" id="A0AAV4C852"/>
<evidence type="ECO:0000313" key="1">
    <source>
        <dbReference type="EMBL" id="GFO27702.1"/>
    </source>
</evidence>
<organism evidence="1 2">
    <name type="scientific">Plakobranchus ocellatus</name>
    <dbReference type="NCBI Taxonomy" id="259542"/>
    <lineage>
        <taxon>Eukaryota</taxon>
        <taxon>Metazoa</taxon>
        <taxon>Spiralia</taxon>
        <taxon>Lophotrochozoa</taxon>
        <taxon>Mollusca</taxon>
        <taxon>Gastropoda</taxon>
        <taxon>Heterobranchia</taxon>
        <taxon>Euthyneura</taxon>
        <taxon>Panpulmonata</taxon>
        <taxon>Sacoglossa</taxon>
        <taxon>Placobranchoidea</taxon>
        <taxon>Plakobranchidae</taxon>
        <taxon>Plakobranchus</taxon>
    </lineage>
</organism>
<dbReference type="Proteomes" id="UP000735302">
    <property type="component" value="Unassembled WGS sequence"/>
</dbReference>
<evidence type="ECO:0000313" key="2">
    <source>
        <dbReference type="Proteomes" id="UP000735302"/>
    </source>
</evidence>
<sequence length="101" mass="11734">MRGPPSSPMKSKTLKMCLYRVRSSPFSNWHGKKSYSIHQLQAHDFWDFKKLSQDLKIPSVRRDSQDNEPVNGMNIMDVKITKDYPSTIFFKTSHLDATTDL</sequence>
<comment type="caution">
    <text evidence="1">The sequence shown here is derived from an EMBL/GenBank/DDBJ whole genome shotgun (WGS) entry which is preliminary data.</text>
</comment>
<dbReference type="EMBL" id="BLXT01005946">
    <property type="protein sequence ID" value="GFO27702.1"/>
    <property type="molecule type" value="Genomic_DNA"/>
</dbReference>
<reference evidence="1 2" key="1">
    <citation type="journal article" date="2021" name="Elife">
        <title>Chloroplast acquisition without the gene transfer in kleptoplastic sea slugs, Plakobranchus ocellatus.</title>
        <authorList>
            <person name="Maeda T."/>
            <person name="Takahashi S."/>
            <person name="Yoshida T."/>
            <person name="Shimamura S."/>
            <person name="Takaki Y."/>
            <person name="Nagai Y."/>
            <person name="Toyoda A."/>
            <person name="Suzuki Y."/>
            <person name="Arimoto A."/>
            <person name="Ishii H."/>
            <person name="Satoh N."/>
            <person name="Nishiyama T."/>
            <person name="Hasebe M."/>
            <person name="Maruyama T."/>
            <person name="Minagawa J."/>
            <person name="Obokata J."/>
            <person name="Shigenobu S."/>
        </authorList>
    </citation>
    <scope>NUCLEOTIDE SEQUENCE [LARGE SCALE GENOMIC DNA]</scope>
</reference>
<keyword evidence="2" id="KW-1185">Reference proteome</keyword>
<gene>
    <name evidence="1" type="ORF">PoB_005420700</name>
</gene>
<proteinExistence type="predicted"/>
<accession>A0AAV4C852</accession>